<feature type="transmembrane region" description="Helical" evidence="1">
    <location>
        <begin position="36"/>
        <end position="56"/>
    </location>
</feature>
<evidence type="ECO:0008006" key="4">
    <source>
        <dbReference type="Google" id="ProtNLM"/>
    </source>
</evidence>
<sequence>MKKETFTEKLIKRTYGISDPLDEYKRREADRIGNQVFIILFYLMIFGNLIPLLLAYKYPQEVALIYPPLILVIALIAAGYVTYQMQKTGITTIEPDMLSEKESKQLHYPGLKAGLFFGLWMFFITPLLGILIGEGQDYFHSLLTIRNGVSSILGSIFFGASIQFLISRRIAKTKKDQDED</sequence>
<feature type="transmembrane region" description="Helical" evidence="1">
    <location>
        <begin position="113"/>
        <end position="133"/>
    </location>
</feature>
<proteinExistence type="predicted"/>
<evidence type="ECO:0000313" key="2">
    <source>
        <dbReference type="EMBL" id="PLA04907.1"/>
    </source>
</evidence>
<accession>A0A2I1UG81</accession>
<evidence type="ECO:0000313" key="3">
    <source>
        <dbReference type="Proteomes" id="UP000234761"/>
    </source>
</evidence>
<gene>
    <name evidence="2" type="ORF">CYK16_01680</name>
</gene>
<organism evidence="2 3">
    <name type="scientific">Streptococcus oralis subsp. dentisani</name>
    <dbReference type="NCBI Taxonomy" id="1458253"/>
    <lineage>
        <taxon>Bacteria</taxon>
        <taxon>Bacillati</taxon>
        <taxon>Bacillota</taxon>
        <taxon>Bacilli</taxon>
        <taxon>Lactobacillales</taxon>
        <taxon>Streptococcaceae</taxon>
        <taxon>Streptococcus</taxon>
    </lineage>
</organism>
<dbReference type="Pfam" id="PF11683">
    <property type="entry name" value="DUF3278"/>
    <property type="match status" value="1"/>
</dbReference>
<dbReference type="Proteomes" id="UP000234761">
    <property type="component" value="Unassembled WGS sequence"/>
</dbReference>
<feature type="transmembrane region" description="Helical" evidence="1">
    <location>
        <begin position="62"/>
        <end position="83"/>
    </location>
</feature>
<dbReference type="EMBL" id="PKIG01000001">
    <property type="protein sequence ID" value="PLA04907.1"/>
    <property type="molecule type" value="Genomic_DNA"/>
</dbReference>
<reference evidence="2 3" key="1">
    <citation type="submission" date="2017-12" db="EMBL/GenBank/DDBJ databases">
        <title>Phylogenetic diversity of female urinary microbiome.</title>
        <authorList>
            <person name="Thomas-White K."/>
            <person name="Wolfe A.J."/>
        </authorList>
    </citation>
    <scope>NUCLEOTIDE SEQUENCE [LARGE SCALE GENOMIC DNA]</scope>
    <source>
        <strain evidence="2 3">UMB0832</strain>
    </source>
</reference>
<dbReference type="AlphaFoldDB" id="A0A2I1UG81"/>
<protein>
    <recommendedName>
        <fullName evidence="4">DUF3278 domain-containing protein</fullName>
    </recommendedName>
</protein>
<feature type="transmembrane region" description="Helical" evidence="1">
    <location>
        <begin position="145"/>
        <end position="166"/>
    </location>
</feature>
<keyword evidence="1" id="KW-0812">Transmembrane</keyword>
<keyword evidence="1" id="KW-1133">Transmembrane helix</keyword>
<dbReference type="InterPro" id="IPR021697">
    <property type="entry name" value="DUF3278"/>
</dbReference>
<keyword evidence="1" id="KW-0472">Membrane</keyword>
<keyword evidence="3" id="KW-1185">Reference proteome</keyword>
<name>A0A2I1UG81_STROR</name>
<comment type="caution">
    <text evidence="2">The sequence shown here is derived from an EMBL/GenBank/DDBJ whole genome shotgun (WGS) entry which is preliminary data.</text>
</comment>
<evidence type="ECO:0000256" key="1">
    <source>
        <dbReference type="SAM" id="Phobius"/>
    </source>
</evidence>
<dbReference type="RefSeq" id="WP_101776550.1">
    <property type="nucleotide sequence ID" value="NZ_PKIG01000001.1"/>
</dbReference>